<dbReference type="InterPro" id="IPR011009">
    <property type="entry name" value="Kinase-like_dom_sf"/>
</dbReference>
<dbReference type="PANTHER" id="PTHR41283">
    <property type="entry name" value="AMINOGLYCOSIDE PHOSPHOTRANSFERASE"/>
    <property type="match status" value="1"/>
</dbReference>
<comment type="caution">
    <text evidence="2">The sequence shown here is derived from an EMBL/GenBank/DDBJ whole genome shotgun (WGS) entry which is preliminary data.</text>
</comment>
<dbReference type="Proteomes" id="UP000467637">
    <property type="component" value="Unassembled WGS sequence"/>
</dbReference>
<keyword evidence="3" id="KW-1185">Reference proteome</keyword>
<dbReference type="InterPro" id="IPR002575">
    <property type="entry name" value="Aminoglycoside_PTrfase"/>
</dbReference>
<accession>A0ABW9UME0</accession>
<feature type="domain" description="Aminoglycoside phosphotransferase" evidence="1">
    <location>
        <begin position="19"/>
        <end position="241"/>
    </location>
</feature>
<dbReference type="SUPFAM" id="SSF56112">
    <property type="entry name" value="Protein kinase-like (PK-like)"/>
    <property type="match status" value="1"/>
</dbReference>
<evidence type="ECO:0000313" key="3">
    <source>
        <dbReference type="Proteomes" id="UP000467637"/>
    </source>
</evidence>
<organism evidence="2 3">
    <name type="scientific">Paenibacillus anseongense</name>
    <dbReference type="NCBI Taxonomy" id="2682845"/>
    <lineage>
        <taxon>Bacteria</taxon>
        <taxon>Bacillati</taxon>
        <taxon>Bacillota</taxon>
        <taxon>Bacilli</taxon>
        <taxon>Bacillales</taxon>
        <taxon>Paenibacillaceae</taxon>
        <taxon>Paenibacillus</taxon>
    </lineage>
</organism>
<protein>
    <submittedName>
        <fullName evidence="2">Phosphotransferase</fullName>
    </submittedName>
</protein>
<dbReference type="RefSeq" id="WP_157326207.1">
    <property type="nucleotide sequence ID" value="NZ_WSEM01000039.1"/>
</dbReference>
<gene>
    <name evidence="2" type="ORF">GON05_35500</name>
</gene>
<proteinExistence type="predicted"/>
<dbReference type="PANTHER" id="PTHR41283:SF1">
    <property type="entry name" value="AMINOGLYCOSIDE PHOSPHOTRANSFERASE DOMAIN-CONTAINING PROTEIN"/>
    <property type="match status" value="1"/>
</dbReference>
<name>A0ABW9UME0_9BACL</name>
<sequence>MNLSDIKKHLPSMSNISDISLVTKGFSYDVKYFLYEESGSPKFVLRTSPKQQIHQKMQEYEAVTRIYERGVKTSRPIEFGSIEALDICYMILSYVEGEDASEILPSLSTDEQYQIGVEAGKELRVMHEIAAPVMESWHERRLLKHNRQYESYRNCGVKLPEEDAILSFINNNLIHMRDRPNRFQHDDFHPSNLIVHHRRYSGVIDFNRFDWGDPYHDFLKIAYFSREVSIPFCIGQINGYFHNEVPQEFWKLYALYTAMIIFPTITWTLKVVPEQLESMLARIRVVLEDHQNFEEIVPLWYKEN</sequence>
<dbReference type="Pfam" id="PF01636">
    <property type="entry name" value="APH"/>
    <property type="match status" value="1"/>
</dbReference>
<evidence type="ECO:0000259" key="1">
    <source>
        <dbReference type="Pfam" id="PF01636"/>
    </source>
</evidence>
<evidence type="ECO:0000313" key="2">
    <source>
        <dbReference type="EMBL" id="MVQ39898.1"/>
    </source>
</evidence>
<dbReference type="Gene3D" id="3.90.1200.10">
    <property type="match status" value="1"/>
</dbReference>
<dbReference type="EMBL" id="WSEM01000039">
    <property type="protein sequence ID" value="MVQ39898.1"/>
    <property type="molecule type" value="Genomic_DNA"/>
</dbReference>
<reference evidence="2 3" key="1">
    <citation type="submission" date="2019-12" db="EMBL/GenBank/DDBJ databases">
        <authorList>
            <person name="Huq M.A."/>
        </authorList>
    </citation>
    <scope>NUCLEOTIDE SEQUENCE [LARGE SCALE GENOMIC DNA]</scope>
    <source>
        <strain evidence="2 3">MAH-34</strain>
    </source>
</reference>